<dbReference type="PANTHER" id="PTHR37422:SF17">
    <property type="entry name" value="O-ANTIGEN LIGASE"/>
    <property type="match status" value="1"/>
</dbReference>
<evidence type="ECO:0000256" key="4">
    <source>
        <dbReference type="ARBA" id="ARBA00023136"/>
    </source>
</evidence>
<evidence type="ECO:0000313" key="8">
    <source>
        <dbReference type="Proteomes" id="UP001437419"/>
    </source>
</evidence>
<proteinExistence type="predicted"/>
<feature type="transmembrane region" description="Helical" evidence="5">
    <location>
        <begin position="202"/>
        <end position="218"/>
    </location>
</feature>
<dbReference type="RefSeq" id="WP_080723784.1">
    <property type="nucleotide sequence ID" value="NZ_JBEUDR010000006.1"/>
</dbReference>
<keyword evidence="4 5" id="KW-0472">Membrane</keyword>
<dbReference type="InterPro" id="IPR051533">
    <property type="entry name" value="WaaL-like"/>
</dbReference>
<sequence length="420" mass="45745">MVLPTLLTSPGNRLTSALVFLFYATLLSTKDMYSYVIGALTLFSLWKLPSLSGVSLDKQEKSIMMWMLLFAGISIGATFWHGAYGRSFEVPVKFGFGVLLALCLIKFPPKSAALWSGLMVGAASGLAVASWKMWQAGEFKAFGFTGAIQFGNLALSMAVLLMVALCWLMANQNAHRRLWFALLALGAVCGLLGSYYSGTRGGWVAIPLFVAFFLLAYVRRSNLLVCGIALALLVSVSGLLTYQSSLIQTRVQEVYTDLSEYQEHGSSSSSSLGARFAIWAATWEILKDQPVLGVGEVQFRQALKAKSQAGLIGAVPAGLANTHNTFLEVWVWYGGLALLSLLLAMLSAARYFLSFIRHSDSVLRSYALGGLCLIGGYVIYGQTQIMLIRNNTLLFFLLSLAVLVALVHQRRRVVLVAENV</sequence>
<dbReference type="EMBL" id="JBEUDR010000006">
    <property type="protein sequence ID" value="MES5326183.1"/>
    <property type="molecule type" value="Genomic_DNA"/>
</dbReference>
<keyword evidence="8" id="KW-1185">Reference proteome</keyword>
<keyword evidence="3 5" id="KW-1133">Transmembrane helix</keyword>
<evidence type="ECO:0000256" key="3">
    <source>
        <dbReference type="ARBA" id="ARBA00022989"/>
    </source>
</evidence>
<keyword evidence="7" id="KW-0436">Ligase</keyword>
<dbReference type="InterPro" id="IPR007016">
    <property type="entry name" value="O-antigen_ligase-rel_domated"/>
</dbReference>
<protein>
    <submittedName>
        <fullName evidence="7">O-antigen ligase family protein</fullName>
    </submittedName>
</protein>
<feature type="transmembrane region" description="Helical" evidence="5">
    <location>
        <begin position="63"/>
        <end position="84"/>
    </location>
</feature>
<accession>A0ABV2BMU4</accession>
<feature type="transmembrane region" description="Helical" evidence="5">
    <location>
        <begin position="365"/>
        <end position="382"/>
    </location>
</feature>
<feature type="transmembrane region" description="Helical" evidence="5">
    <location>
        <begin position="177"/>
        <end position="196"/>
    </location>
</feature>
<evidence type="ECO:0000256" key="2">
    <source>
        <dbReference type="ARBA" id="ARBA00022692"/>
    </source>
</evidence>
<gene>
    <name evidence="7" type="ORF">ABU900_17390</name>
</gene>
<feature type="transmembrane region" description="Helical" evidence="5">
    <location>
        <begin position="90"/>
        <end position="107"/>
    </location>
</feature>
<feature type="transmembrane region" description="Helical" evidence="5">
    <location>
        <begin position="114"/>
        <end position="134"/>
    </location>
</feature>
<organism evidence="7 8">
    <name type="scientific">Alcaligenes phenolicus</name>
    <dbReference type="NCBI Taxonomy" id="232846"/>
    <lineage>
        <taxon>Bacteria</taxon>
        <taxon>Pseudomonadati</taxon>
        <taxon>Pseudomonadota</taxon>
        <taxon>Betaproteobacteria</taxon>
        <taxon>Burkholderiales</taxon>
        <taxon>Alcaligenaceae</taxon>
        <taxon>Alcaligenes</taxon>
    </lineage>
</organism>
<dbReference type="GO" id="GO:0016874">
    <property type="term" value="F:ligase activity"/>
    <property type="evidence" value="ECO:0007669"/>
    <property type="project" value="UniProtKB-KW"/>
</dbReference>
<dbReference type="PANTHER" id="PTHR37422">
    <property type="entry name" value="TEICHURONIC ACID BIOSYNTHESIS PROTEIN TUAE"/>
    <property type="match status" value="1"/>
</dbReference>
<feature type="transmembrane region" description="Helical" evidence="5">
    <location>
        <begin position="330"/>
        <end position="353"/>
    </location>
</feature>
<keyword evidence="2 5" id="KW-0812">Transmembrane</keyword>
<feature type="transmembrane region" description="Helical" evidence="5">
    <location>
        <begin position="388"/>
        <end position="407"/>
    </location>
</feature>
<comment type="caution">
    <text evidence="7">The sequence shown here is derived from an EMBL/GenBank/DDBJ whole genome shotgun (WGS) entry which is preliminary data.</text>
</comment>
<evidence type="ECO:0000256" key="5">
    <source>
        <dbReference type="SAM" id="Phobius"/>
    </source>
</evidence>
<dbReference type="Proteomes" id="UP001437419">
    <property type="component" value="Unassembled WGS sequence"/>
</dbReference>
<evidence type="ECO:0000256" key="1">
    <source>
        <dbReference type="ARBA" id="ARBA00004141"/>
    </source>
</evidence>
<feature type="transmembrane region" description="Helical" evidence="5">
    <location>
        <begin position="146"/>
        <end position="170"/>
    </location>
</feature>
<evidence type="ECO:0000259" key="6">
    <source>
        <dbReference type="Pfam" id="PF04932"/>
    </source>
</evidence>
<name>A0ABV2BMU4_9BURK</name>
<comment type="subcellular location">
    <subcellularLocation>
        <location evidence="1">Membrane</location>
        <topology evidence="1">Multi-pass membrane protein</topology>
    </subcellularLocation>
</comment>
<dbReference type="Pfam" id="PF04932">
    <property type="entry name" value="Wzy_C"/>
    <property type="match status" value="1"/>
</dbReference>
<reference evidence="7 8" key="1">
    <citation type="submission" date="2024-06" db="EMBL/GenBank/DDBJ databases">
        <title>Alcaligenes phenolicus JC896.</title>
        <authorList>
            <person name="Venkata Ramana C."/>
            <person name="Sasikala C."/>
            <person name="Mahima D."/>
        </authorList>
    </citation>
    <scope>NUCLEOTIDE SEQUENCE [LARGE SCALE GENOMIC DNA]</scope>
    <source>
        <strain evidence="7 8">JC896</strain>
    </source>
</reference>
<feature type="domain" description="O-antigen ligase-related" evidence="6">
    <location>
        <begin position="186"/>
        <end position="341"/>
    </location>
</feature>
<evidence type="ECO:0000313" key="7">
    <source>
        <dbReference type="EMBL" id="MES5326183.1"/>
    </source>
</evidence>
<feature type="transmembrane region" description="Helical" evidence="5">
    <location>
        <begin position="223"/>
        <end position="242"/>
    </location>
</feature>